<feature type="non-terminal residue" evidence="1">
    <location>
        <position position="72"/>
    </location>
</feature>
<name>A0ABU6VV14_9FABA</name>
<organism evidence="1 2">
    <name type="scientific">Stylosanthes scabra</name>
    <dbReference type="NCBI Taxonomy" id="79078"/>
    <lineage>
        <taxon>Eukaryota</taxon>
        <taxon>Viridiplantae</taxon>
        <taxon>Streptophyta</taxon>
        <taxon>Embryophyta</taxon>
        <taxon>Tracheophyta</taxon>
        <taxon>Spermatophyta</taxon>
        <taxon>Magnoliopsida</taxon>
        <taxon>eudicotyledons</taxon>
        <taxon>Gunneridae</taxon>
        <taxon>Pentapetalae</taxon>
        <taxon>rosids</taxon>
        <taxon>fabids</taxon>
        <taxon>Fabales</taxon>
        <taxon>Fabaceae</taxon>
        <taxon>Papilionoideae</taxon>
        <taxon>50 kb inversion clade</taxon>
        <taxon>dalbergioids sensu lato</taxon>
        <taxon>Dalbergieae</taxon>
        <taxon>Pterocarpus clade</taxon>
        <taxon>Stylosanthes</taxon>
    </lineage>
</organism>
<sequence length="72" mass="7680">MGAGDGARQPRQNRLLLILGRFDGETWKSSVGGEKRREMGAGDGARSPRRNGLLFLLGSFDGGTWETAGLSS</sequence>
<dbReference type="Proteomes" id="UP001341840">
    <property type="component" value="Unassembled WGS sequence"/>
</dbReference>
<evidence type="ECO:0000313" key="2">
    <source>
        <dbReference type="Proteomes" id="UP001341840"/>
    </source>
</evidence>
<accession>A0ABU6VV14</accession>
<gene>
    <name evidence="1" type="ORF">PIB30_096069</name>
</gene>
<reference evidence="1 2" key="1">
    <citation type="journal article" date="2023" name="Plants (Basel)">
        <title>Bridging the Gap: Combining Genomics and Transcriptomics Approaches to Understand Stylosanthes scabra, an Orphan Legume from the Brazilian Caatinga.</title>
        <authorList>
            <person name="Ferreira-Neto J.R.C."/>
            <person name="da Silva M.D."/>
            <person name="Binneck E."/>
            <person name="de Melo N.F."/>
            <person name="da Silva R.H."/>
            <person name="de Melo A.L.T.M."/>
            <person name="Pandolfi V."/>
            <person name="Bustamante F.O."/>
            <person name="Brasileiro-Vidal A.C."/>
            <person name="Benko-Iseppon A.M."/>
        </authorList>
    </citation>
    <scope>NUCLEOTIDE SEQUENCE [LARGE SCALE GENOMIC DNA]</scope>
    <source>
        <tissue evidence="1">Leaves</tissue>
    </source>
</reference>
<keyword evidence="2" id="KW-1185">Reference proteome</keyword>
<comment type="caution">
    <text evidence="1">The sequence shown here is derived from an EMBL/GenBank/DDBJ whole genome shotgun (WGS) entry which is preliminary data.</text>
</comment>
<dbReference type="EMBL" id="JASCZI010153279">
    <property type="protein sequence ID" value="MED6177227.1"/>
    <property type="molecule type" value="Genomic_DNA"/>
</dbReference>
<protein>
    <submittedName>
        <fullName evidence="1">Uncharacterized protein</fullName>
    </submittedName>
</protein>
<proteinExistence type="predicted"/>
<evidence type="ECO:0000313" key="1">
    <source>
        <dbReference type="EMBL" id="MED6177227.1"/>
    </source>
</evidence>